<dbReference type="CDD" id="cd00063">
    <property type="entry name" value="FN3"/>
    <property type="match status" value="1"/>
</dbReference>
<organism evidence="1 2">
    <name type="scientific">Dreissena polymorpha</name>
    <name type="common">Zebra mussel</name>
    <name type="synonym">Mytilus polymorpha</name>
    <dbReference type="NCBI Taxonomy" id="45954"/>
    <lineage>
        <taxon>Eukaryota</taxon>
        <taxon>Metazoa</taxon>
        <taxon>Spiralia</taxon>
        <taxon>Lophotrochozoa</taxon>
        <taxon>Mollusca</taxon>
        <taxon>Bivalvia</taxon>
        <taxon>Autobranchia</taxon>
        <taxon>Heteroconchia</taxon>
        <taxon>Euheterodonta</taxon>
        <taxon>Imparidentia</taxon>
        <taxon>Neoheterodontei</taxon>
        <taxon>Myida</taxon>
        <taxon>Dreissenoidea</taxon>
        <taxon>Dreissenidae</taxon>
        <taxon>Dreissena</taxon>
    </lineage>
</organism>
<dbReference type="InterPro" id="IPR013783">
    <property type="entry name" value="Ig-like_fold"/>
</dbReference>
<evidence type="ECO:0008006" key="3">
    <source>
        <dbReference type="Google" id="ProtNLM"/>
    </source>
</evidence>
<reference evidence="1" key="2">
    <citation type="submission" date="2020-11" db="EMBL/GenBank/DDBJ databases">
        <authorList>
            <person name="McCartney M.A."/>
            <person name="Auch B."/>
            <person name="Kono T."/>
            <person name="Mallez S."/>
            <person name="Becker A."/>
            <person name="Gohl D.M."/>
            <person name="Silverstein K.A.T."/>
            <person name="Koren S."/>
            <person name="Bechman K.B."/>
            <person name="Herman A."/>
            <person name="Abrahante J.E."/>
            <person name="Garbe J."/>
        </authorList>
    </citation>
    <scope>NUCLEOTIDE SEQUENCE</scope>
    <source>
        <strain evidence="1">Duluth1</strain>
        <tissue evidence="1">Whole animal</tissue>
    </source>
</reference>
<proteinExistence type="predicted"/>
<dbReference type="AlphaFoldDB" id="A0A9D4KVZ9"/>
<evidence type="ECO:0000313" key="2">
    <source>
        <dbReference type="Proteomes" id="UP000828390"/>
    </source>
</evidence>
<comment type="caution">
    <text evidence="1">The sequence shown here is derived from an EMBL/GenBank/DDBJ whole genome shotgun (WGS) entry which is preliminary data.</text>
</comment>
<dbReference type="SUPFAM" id="SSF49265">
    <property type="entry name" value="Fibronectin type III"/>
    <property type="match status" value="1"/>
</dbReference>
<protein>
    <recommendedName>
        <fullName evidence="3">Fibronectin type-III domain-containing protein</fullName>
    </recommendedName>
</protein>
<accession>A0A9D4KVZ9</accession>
<gene>
    <name evidence="1" type="ORF">DPMN_089016</name>
</gene>
<name>A0A9D4KVZ9_DREPO</name>
<dbReference type="Gene3D" id="2.60.40.10">
    <property type="entry name" value="Immunoglobulins"/>
    <property type="match status" value="1"/>
</dbReference>
<dbReference type="Proteomes" id="UP000828390">
    <property type="component" value="Unassembled WGS sequence"/>
</dbReference>
<dbReference type="EMBL" id="JAIWYP010000003">
    <property type="protein sequence ID" value="KAH3846714.1"/>
    <property type="molecule type" value="Genomic_DNA"/>
</dbReference>
<evidence type="ECO:0000313" key="1">
    <source>
        <dbReference type="EMBL" id="KAH3846714.1"/>
    </source>
</evidence>
<keyword evidence="2" id="KW-1185">Reference proteome</keyword>
<sequence length="73" mass="8398">MLPGIIIFYELWMRGEVGPDGLRSPPETRIFHPSGQYNPRATQNPMENALPPPETQYILSGLVPFTKYEFQVY</sequence>
<dbReference type="InterPro" id="IPR036116">
    <property type="entry name" value="FN3_sf"/>
</dbReference>
<reference evidence="1" key="1">
    <citation type="journal article" date="2019" name="bioRxiv">
        <title>The Genome of the Zebra Mussel, Dreissena polymorpha: A Resource for Invasive Species Research.</title>
        <authorList>
            <person name="McCartney M.A."/>
            <person name="Auch B."/>
            <person name="Kono T."/>
            <person name="Mallez S."/>
            <person name="Zhang Y."/>
            <person name="Obille A."/>
            <person name="Becker A."/>
            <person name="Abrahante J.E."/>
            <person name="Garbe J."/>
            <person name="Badalamenti J.P."/>
            <person name="Herman A."/>
            <person name="Mangelson H."/>
            <person name="Liachko I."/>
            <person name="Sullivan S."/>
            <person name="Sone E.D."/>
            <person name="Koren S."/>
            <person name="Silverstein K.A.T."/>
            <person name="Beckman K.B."/>
            <person name="Gohl D.M."/>
        </authorList>
    </citation>
    <scope>NUCLEOTIDE SEQUENCE</scope>
    <source>
        <strain evidence="1">Duluth1</strain>
        <tissue evidence="1">Whole animal</tissue>
    </source>
</reference>
<dbReference type="InterPro" id="IPR003961">
    <property type="entry name" value="FN3_dom"/>
</dbReference>